<proteinExistence type="predicted"/>
<dbReference type="STRING" id="131310.A0A0N4ZL74"/>
<evidence type="ECO:0000256" key="1">
    <source>
        <dbReference type="SAM" id="MobiDB-lite"/>
    </source>
</evidence>
<feature type="region of interest" description="Disordered" evidence="1">
    <location>
        <begin position="35"/>
        <end position="128"/>
    </location>
</feature>
<protein>
    <submittedName>
        <fullName evidence="3">JmjC domain-containing protein</fullName>
    </submittedName>
</protein>
<organism evidence="2 3">
    <name type="scientific">Parastrongyloides trichosuri</name>
    <name type="common">Possum-specific nematode worm</name>
    <dbReference type="NCBI Taxonomy" id="131310"/>
    <lineage>
        <taxon>Eukaryota</taxon>
        <taxon>Metazoa</taxon>
        <taxon>Ecdysozoa</taxon>
        <taxon>Nematoda</taxon>
        <taxon>Chromadorea</taxon>
        <taxon>Rhabditida</taxon>
        <taxon>Tylenchina</taxon>
        <taxon>Panagrolaimomorpha</taxon>
        <taxon>Strongyloidoidea</taxon>
        <taxon>Strongyloididae</taxon>
        <taxon>Parastrongyloides</taxon>
    </lineage>
</organism>
<accession>A0A0N4ZL74</accession>
<feature type="compositionally biased region" description="Basic and acidic residues" evidence="1">
    <location>
        <begin position="71"/>
        <end position="81"/>
    </location>
</feature>
<dbReference type="AlphaFoldDB" id="A0A0N4ZL74"/>
<dbReference type="Proteomes" id="UP000038045">
    <property type="component" value="Unplaced"/>
</dbReference>
<reference evidence="3" key="1">
    <citation type="submission" date="2017-02" db="UniProtKB">
        <authorList>
            <consortium name="WormBaseParasite"/>
        </authorList>
    </citation>
    <scope>IDENTIFICATION</scope>
</reference>
<keyword evidence="2" id="KW-1185">Reference proteome</keyword>
<name>A0A0N4ZL74_PARTI</name>
<feature type="compositionally biased region" description="Basic and acidic residues" evidence="1">
    <location>
        <begin position="92"/>
        <end position="102"/>
    </location>
</feature>
<evidence type="ECO:0000313" key="2">
    <source>
        <dbReference type="Proteomes" id="UP000038045"/>
    </source>
</evidence>
<dbReference type="WBParaSite" id="PTRK_0000903000.1">
    <property type="protein sequence ID" value="PTRK_0000903000.1"/>
    <property type="gene ID" value="PTRK_0000903000"/>
</dbReference>
<sequence>MCFGEITKMMKEVKVKMEDPYQWETLPMEAKKALNIRLEPRKNNAMKKQVISKKRPSKDGDARLRQPSTVNKKDRVIERSLKKISTSKKKKGDQNTGKDRHTPKQAASTAKGRDKKNNKKSNVGLADDDHKKEALTEEFLSSCIIDVPDALDKKLTSVELCSQINSDVRFPPYADLNGILKNAHMKFGDNLDKGTMLEIISICQNYAKFPEDYFNKNETLILGTESCVPKYQDNVEWHPLRSVAYFKSNSLNILKYPQNFITKSLYKKYIVNGDNSEEDFKNGFKNIFVNLSQAIYKAGYKGIETYISPEIFQKYNMDKLILLPHQQELFNITDEDILGICPGIAGPFQRMYISQNNLYYHVFLIALYKRFSFPENIRKPESVLEEGELRDELIKNPNFYQKMPSNYVFSTPKFINFHCVIKHELLNNNQLQKAAIDMFCYFIH</sequence>
<evidence type="ECO:0000313" key="3">
    <source>
        <dbReference type="WBParaSite" id="PTRK_0000903000.1"/>
    </source>
</evidence>